<proteinExistence type="predicted"/>
<dbReference type="Proteomes" id="UP000095229">
    <property type="component" value="Unassembled WGS sequence"/>
</dbReference>
<evidence type="ECO:0000313" key="1">
    <source>
        <dbReference type="EMBL" id="OEH46442.1"/>
    </source>
</evidence>
<organism evidence="1 2">
    <name type="scientific">Legionella parisiensis</name>
    <dbReference type="NCBI Taxonomy" id="45071"/>
    <lineage>
        <taxon>Bacteria</taxon>
        <taxon>Pseudomonadati</taxon>
        <taxon>Pseudomonadota</taxon>
        <taxon>Gammaproteobacteria</taxon>
        <taxon>Legionellales</taxon>
        <taxon>Legionellaceae</taxon>
        <taxon>Legionella</taxon>
    </lineage>
</organism>
<dbReference type="AlphaFoldDB" id="A0A1E5JPJ5"/>
<dbReference type="EMBL" id="LSOG01000069">
    <property type="protein sequence ID" value="OEH46442.1"/>
    <property type="molecule type" value="Genomic_DNA"/>
</dbReference>
<accession>A0A1E5JPJ5</accession>
<sequence>MDLTVGTIIPPYEGFTYDKNQINVERLKIGLPQLEDNKFDLELEKSKKHLS</sequence>
<reference evidence="1 2" key="1">
    <citation type="submission" date="2016-02" db="EMBL/GenBank/DDBJ databases">
        <title>Secondary metabolites in Legionella.</title>
        <authorList>
            <person name="Tobias N.J."/>
            <person name="Bode H.B."/>
        </authorList>
    </citation>
    <scope>NUCLEOTIDE SEQUENCE [LARGE SCALE GENOMIC DNA]</scope>
    <source>
        <strain evidence="1 2">DSM 19216</strain>
    </source>
</reference>
<protein>
    <submittedName>
        <fullName evidence="1">Uncharacterized protein</fullName>
    </submittedName>
</protein>
<keyword evidence="2" id="KW-1185">Reference proteome</keyword>
<comment type="caution">
    <text evidence="1">The sequence shown here is derived from an EMBL/GenBank/DDBJ whole genome shotgun (WGS) entry which is preliminary data.</text>
</comment>
<dbReference type="PATRIC" id="fig|45071.6.peg.3653"/>
<evidence type="ECO:0000313" key="2">
    <source>
        <dbReference type="Proteomes" id="UP000095229"/>
    </source>
</evidence>
<gene>
    <name evidence="1" type="ORF">lpari_02781</name>
</gene>
<name>A0A1E5JPJ5_9GAMM</name>
<dbReference type="RefSeq" id="WP_156416217.1">
    <property type="nucleotide sequence ID" value="NZ_CAAAIE010000001.1"/>
</dbReference>